<dbReference type="GeneID" id="101901689"/>
<evidence type="ECO:0000256" key="8">
    <source>
        <dbReference type="RuleBase" id="RU366063"/>
    </source>
</evidence>
<dbReference type="OrthoDB" id="619536at2759"/>
<evidence type="ECO:0000256" key="6">
    <source>
        <dbReference type="ARBA" id="ARBA00023121"/>
    </source>
</evidence>
<evidence type="ECO:0000259" key="11">
    <source>
        <dbReference type="Pfam" id="PF21392"/>
    </source>
</evidence>
<dbReference type="FunFam" id="1.10.357.10:FF:000004">
    <property type="entry name" value="Ubiquinone biosynthesis protein COQ9, mitochondrial"/>
    <property type="match status" value="1"/>
</dbReference>
<proteinExistence type="inferred from homology"/>
<dbReference type="NCBIfam" id="TIGR02396">
    <property type="entry name" value="diverge_rpsU"/>
    <property type="match status" value="1"/>
</dbReference>
<dbReference type="PANTHER" id="PTHR21427">
    <property type="entry name" value="UBIQUINONE BIOSYNTHESIS PROTEIN COQ9, MITOCHONDRIAL"/>
    <property type="match status" value="1"/>
</dbReference>
<evidence type="ECO:0000256" key="1">
    <source>
        <dbReference type="ARBA" id="ARBA00004173"/>
    </source>
</evidence>
<keyword evidence="7 8" id="KW-0496">Mitochondrion</keyword>
<evidence type="ECO:0000256" key="4">
    <source>
        <dbReference type="ARBA" id="ARBA00022688"/>
    </source>
</evidence>
<evidence type="ECO:0000256" key="3">
    <source>
        <dbReference type="ARBA" id="ARBA00010766"/>
    </source>
</evidence>
<evidence type="ECO:0000256" key="5">
    <source>
        <dbReference type="ARBA" id="ARBA00022946"/>
    </source>
</evidence>
<keyword evidence="14" id="KW-0830">Ubiquinone</keyword>
<protein>
    <recommendedName>
        <fullName evidence="8">Ubiquinone biosynthesis protein</fullName>
    </recommendedName>
</protein>
<dbReference type="PANTHER" id="PTHR21427:SF19">
    <property type="entry name" value="UBIQUINONE BIOSYNTHESIS PROTEIN COQ9, MITOCHONDRIAL"/>
    <property type="match status" value="1"/>
</dbReference>
<dbReference type="Gene3D" id="1.10.357.10">
    <property type="entry name" value="Tetracycline Repressor, domain 2"/>
    <property type="match status" value="1"/>
</dbReference>
<dbReference type="eggNOG" id="KOG2969">
    <property type="taxonomic scope" value="Eukaryota"/>
</dbReference>
<dbReference type="InterPro" id="IPR013718">
    <property type="entry name" value="COQ9_C"/>
</dbReference>
<dbReference type="AlphaFoldDB" id="A0A1I8MSJ1"/>
<comment type="subcellular location">
    <subcellularLocation>
        <location evidence="1 8">Mitochondrion</location>
    </subcellularLocation>
</comment>
<keyword evidence="13" id="KW-1185">Reference proteome</keyword>
<comment type="pathway">
    <text evidence="2 8">Cofactor biosynthesis; ubiquinone biosynthesis.</text>
</comment>
<evidence type="ECO:0000313" key="14">
    <source>
        <dbReference type="RefSeq" id="XP_005181874.1"/>
    </source>
</evidence>
<accession>A0A1I8MSJ1</accession>
<evidence type="ECO:0000313" key="13">
    <source>
        <dbReference type="Proteomes" id="UP001652621"/>
    </source>
</evidence>
<comment type="function">
    <text evidence="8">Membrane-associated protein that warps the membrane surface to access and bind aromatic isoprenes with high specificity, including ubiquinone (CoQ) isoprene intermediates and presents them directly to Coq7, therefore facilitating the Coq7-mediated hydroxylase step. Participates in the biosynthesis of coenzyme Q, also named ubiquinone, an essential lipid-soluble electron transporter for aerobic cellular respiration.</text>
</comment>
<evidence type="ECO:0000256" key="2">
    <source>
        <dbReference type="ARBA" id="ARBA00004749"/>
    </source>
</evidence>
<evidence type="ECO:0000259" key="10">
    <source>
        <dbReference type="Pfam" id="PF08511"/>
    </source>
</evidence>
<evidence type="ECO:0000256" key="9">
    <source>
        <dbReference type="SAM" id="MobiDB-lite"/>
    </source>
</evidence>
<dbReference type="RefSeq" id="XP_005181874.1">
    <property type="nucleotide sequence ID" value="XM_005181817.3"/>
</dbReference>
<dbReference type="STRING" id="7370.A0A1I8MSJ1"/>
<evidence type="ECO:0000313" key="12">
    <source>
        <dbReference type="EnsemblMetazoa" id="MDOA008009-PA"/>
    </source>
</evidence>
<dbReference type="Proteomes" id="UP001652621">
    <property type="component" value="Unplaced"/>
</dbReference>
<dbReference type="EnsemblMetazoa" id="MDOA008009-RA">
    <property type="protein sequence ID" value="MDOA008009-PA"/>
    <property type="gene ID" value="MDOA008009"/>
</dbReference>
<dbReference type="VEuPathDB" id="VectorBase:MDOA008009"/>
<dbReference type="KEGG" id="mde:101901689"/>
<dbReference type="UniPathway" id="UPA00232"/>
<feature type="domain" description="Ubiquinone biosynthesis protein COQ9 HTH" evidence="11">
    <location>
        <begin position="139"/>
        <end position="167"/>
    </location>
</feature>
<evidence type="ECO:0000256" key="7">
    <source>
        <dbReference type="ARBA" id="ARBA00023128"/>
    </source>
</evidence>
<sequence length="357" mass="40438">MANFSALNKIIKLQKLLNNKNVNISHVACRNLITSPVVAINYDNFHEKTDSKKLQQSLQYWNSLAASDSSRNSIGRCSLKLSTTTQCHSTNQIRTYCKKSTESIDEFRAREEKREAEFEEQEKAKSKEEENERDAKAEAVRVKILEAALQHVPTLGWTRNAIVQGAEDAGYPSVVHGMFPQGGFDLVSYFNGKCNEELLKILKKETDDGKKEIGNPLEFLVRFVRLRLEMMAPYKGQWPQALALIALPQNASTALAQVLTLVDDICYYSGDRSVDIGWYTRRIGLASIMKMTELYMLQDHSPDHRKTWEFLENRMDDAVQLQMTLMKIGGTTSGVHRSLNSAFTTARSILGLNYNKS</sequence>
<dbReference type="VEuPathDB" id="VectorBase:MDOMA2_018835"/>
<dbReference type="InterPro" id="IPR048674">
    <property type="entry name" value="COQ9_HTH"/>
</dbReference>
<keyword evidence="5" id="KW-0809">Transit peptide</keyword>
<reference evidence="14" key="2">
    <citation type="submission" date="2025-04" db="UniProtKB">
        <authorList>
            <consortium name="RefSeq"/>
        </authorList>
    </citation>
    <scope>IDENTIFICATION</scope>
    <source>
        <strain evidence="14">Aabys</strain>
    </source>
</reference>
<comment type="similarity">
    <text evidence="3 8">Belongs to the COQ9 family.</text>
</comment>
<dbReference type="InterPro" id="IPR012762">
    <property type="entry name" value="Ubiq_biosynth_COQ9"/>
</dbReference>
<reference evidence="12" key="1">
    <citation type="submission" date="2020-05" db="UniProtKB">
        <authorList>
            <consortium name="EnsemblMetazoa"/>
        </authorList>
    </citation>
    <scope>IDENTIFICATION</scope>
    <source>
        <strain evidence="12">Aabys</strain>
    </source>
</reference>
<dbReference type="GO" id="GO:0005743">
    <property type="term" value="C:mitochondrial inner membrane"/>
    <property type="evidence" value="ECO:0007669"/>
    <property type="project" value="TreeGrafter"/>
</dbReference>
<dbReference type="GO" id="GO:0008289">
    <property type="term" value="F:lipid binding"/>
    <property type="evidence" value="ECO:0007669"/>
    <property type="project" value="UniProtKB-UniRule"/>
</dbReference>
<keyword evidence="6 8" id="KW-0446">Lipid-binding</keyword>
<feature type="domain" description="COQ9 C-terminal" evidence="10">
    <location>
        <begin position="252"/>
        <end position="321"/>
    </location>
</feature>
<keyword evidence="4 8" id="KW-0831">Ubiquinone biosynthesis</keyword>
<organism evidence="12">
    <name type="scientific">Musca domestica</name>
    <name type="common">House fly</name>
    <dbReference type="NCBI Taxonomy" id="7370"/>
    <lineage>
        <taxon>Eukaryota</taxon>
        <taxon>Metazoa</taxon>
        <taxon>Ecdysozoa</taxon>
        <taxon>Arthropoda</taxon>
        <taxon>Hexapoda</taxon>
        <taxon>Insecta</taxon>
        <taxon>Pterygota</taxon>
        <taxon>Neoptera</taxon>
        <taxon>Endopterygota</taxon>
        <taxon>Diptera</taxon>
        <taxon>Brachycera</taxon>
        <taxon>Muscomorpha</taxon>
        <taxon>Muscoidea</taxon>
        <taxon>Muscidae</taxon>
        <taxon>Musca</taxon>
    </lineage>
</organism>
<dbReference type="GO" id="GO:0006744">
    <property type="term" value="P:ubiquinone biosynthetic process"/>
    <property type="evidence" value="ECO:0007669"/>
    <property type="project" value="UniProtKB-UniRule"/>
</dbReference>
<feature type="region of interest" description="Disordered" evidence="9">
    <location>
        <begin position="112"/>
        <end position="133"/>
    </location>
</feature>
<dbReference type="Pfam" id="PF08511">
    <property type="entry name" value="COQ9"/>
    <property type="match status" value="1"/>
</dbReference>
<name>A0A1I8MSJ1_MUSDO</name>
<dbReference type="Pfam" id="PF21392">
    <property type="entry name" value="COQ9_N"/>
    <property type="match status" value="1"/>
</dbReference>
<gene>
    <name evidence="12" type="primary">101901689</name>
    <name evidence="14" type="synonym">LOC101901689</name>
</gene>